<dbReference type="AlphaFoldDB" id="A0A5A7PSH5"/>
<accession>A0A5A7PSH5</accession>
<dbReference type="Proteomes" id="UP000325081">
    <property type="component" value="Unassembled WGS sequence"/>
</dbReference>
<protein>
    <submittedName>
        <fullName evidence="1">5'-nucleotidase SurE</fullName>
    </submittedName>
</protein>
<reference evidence="2" key="1">
    <citation type="journal article" date="2019" name="Curr. Biol.">
        <title>Genome Sequence of Striga asiatica Provides Insight into the Evolution of Plant Parasitism.</title>
        <authorList>
            <person name="Yoshida S."/>
            <person name="Kim S."/>
            <person name="Wafula E.K."/>
            <person name="Tanskanen J."/>
            <person name="Kim Y.M."/>
            <person name="Honaas L."/>
            <person name="Yang Z."/>
            <person name="Spallek T."/>
            <person name="Conn C.E."/>
            <person name="Ichihashi Y."/>
            <person name="Cheong K."/>
            <person name="Cui S."/>
            <person name="Der J.P."/>
            <person name="Gundlach H."/>
            <person name="Jiao Y."/>
            <person name="Hori C."/>
            <person name="Ishida J.K."/>
            <person name="Kasahara H."/>
            <person name="Kiba T."/>
            <person name="Kim M.S."/>
            <person name="Koo N."/>
            <person name="Laohavisit A."/>
            <person name="Lee Y.H."/>
            <person name="Lumba S."/>
            <person name="McCourt P."/>
            <person name="Mortimer J.C."/>
            <person name="Mutuku J.M."/>
            <person name="Nomura T."/>
            <person name="Sasaki-Sekimoto Y."/>
            <person name="Seto Y."/>
            <person name="Wang Y."/>
            <person name="Wakatake T."/>
            <person name="Sakakibara H."/>
            <person name="Demura T."/>
            <person name="Yamaguchi S."/>
            <person name="Yoneyama K."/>
            <person name="Manabe R.I."/>
            <person name="Nelson D.C."/>
            <person name="Schulman A.H."/>
            <person name="Timko M.P."/>
            <person name="dePamphilis C.W."/>
            <person name="Choi D."/>
            <person name="Shirasu K."/>
        </authorList>
    </citation>
    <scope>NUCLEOTIDE SEQUENCE [LARGE SCALE GENOMIC DNA]</scope>
    <source>
        <strain evidence="2">cv. UVA1</strain>
    </source>
</reference>
<dbReference type="EMBL" id="BKCP01004984">
    <property type="protein sequence ID" value="GER35591.1"/>
    <property type="molecule type" value="Genomic_DNA"/>
</dbReference>
<gene>
    <name evidence="1" type="ORF">STAS_11883</name>
</gene>
<proteinExistence type="predicted"/>
<evidence type="ECO:0000313" key="2">
    <source>
        <dbReference type="Proteomes" id="UP000325081"/>
    </source>
</evidence>
<organism evidence="1 2">
    <name type="scientific">Striga asiatica</name>
    <name type="common">Asiatic witchweed</name>
    <name type="synonym">Buchnera asiatica</name>
    <dbReference type="NCBI Taxonomy" id="4170"/>
    <lineage>
        <taxon>Eukaryota</taxon>
        <taxon>Viridiplantae</taxon>
        <taxon>Streptophyta</taxon>
        <taxon>Embryophyta</taxon>
        <taxon>Tracheophyta</taxon>
        <taxon>Spermatophyta</taxon>
        <taxon>Magnoliopsida</taxon>
        <taxon>eudicotyledons</taxon>
        <taxon>Gunneridae</taxon>
        <taxon>Pentapetalae</taxon>
        <taxon>asterids</taxon>
        <taxon>lamiids</taxon>
        <taxon>Lamiales</taxon>
        <taxon>Orobanchaceae</taxon>
        <taxon>Buchnereae</taxon>
        <taxon>Striga</taxon>
    </lineage>
</organism>
<comment type="caution">
    <text evidence="1">The sequence shown here is derived from an EMBL/GenBank/DDBJ whole genome shotgun (WGS) entry which is preliminary data.</text>
</comment>
<evidence type="ECO:0000313" key="1">
    <source>
        <dbReference type="EMBL" id="GER35591.1"/>
    </source>
</evidence>
<sequence length="136" mass="14928">MLQMRWEVLVAQPQGGEDIIRLGQIPYFATQHLLPAFLGLLRAQKATESLGGQRKPFALLGQPKPDIPQLENLIEGRSRVLRQQGQAVLVGRARRPNHGGHTGVAGRNYDPATRQPELERAVQGIPPPVVLVPNVV</sequence>
<name>A0A5A7PSH5_STRAF</name>
<keyword evidence="2" id="KW-1185">Reference proteome</keyword>